<dbReference type="SUPFAM" id="SSF55031">
    <property type="entry name" value="Bacterial exopeptidase dimerisation domain"/>
    <property type="match status" value="1"/>
</dbReference>
<accession>A0A1G8QCL5</accession>
<dbReference type="AlphaFoldDB" id="A0A1G8QCL5"/>
<gene>
    <name evidence="4" type="ORF">SAMN05216352_11925</name>
</gene>
<dbReference type="Gene3D" id="3.40.630.10">
    <property type="entry name" value="Zn peptidases"/>
    <property type="match status" value="1"/>
</dbReference>
<dbReference type="InterPro" id="IPR036264">
    <property type="entry name" value="Bact_exopeptidase_dim_dom"/>
</dbReference>
<evidence type="ECO:0000256" key="1">
    <source>
        <dbReference type="ARBA" id="ARBA00022723"/>
    </source>
</evidence>
<evidence type="ECO:0000256" key="2">
    <source>
        <dbReference type="ARBA" id="ARBA00022801"/>
    </source>
</evidence>
<dbReference type="PANTHER" id="PTHR43808">
    <property type="entry name" value="ACETYLORNITHINE DEACETYLASE"/>
    <property type="match status" value="1"/>
</dbReference>
<evidence type="ECO:0000313" key="4">
    <source>
        <dbReference type="EMBL" id="SDJ02549.1"/>
    </source>
</evidence>
<evidence type="ECO:0000313" key="5">
    <source>
        <dbReference type="Proteomes" id="UP000199017"/>
    </source>
</evidence>
<dbReference type="InterPro" id="IPR050072">
    <property type="entry name" value="Peptidase_M20A"/>
</dbReference>
<reference evidence="4 5" key="1">
    <citation type="submission" date="2016-10" db="EMBL/GenBank/DDBJ databases">
        <authorList>
            <person name="de Groot N.N."/>
        </authorList>
    </citation>
    <scope>NUCLEOTIDE SEQUENCE [LARGE SCALE GENOMIC DNA]</scope>
    <source>
        <strain evidence="5">P4B,CCM 7963,CECT 7998,DSM 25260,IBRC-M 10614,KCTC 13821</strain>
    </source>
</reference>
<dbReference type="GO" id="GO:0016787">
    <property type="term" value="F:hydrolase activity"/>
    <property type="evidence" value="ECO:0007669"/>
    <property type="project" value="UniProtKB-KW"/>
</dbReference>
<dbReference type="STRING" id="930129.SAMN05216352_11925"/>
<dbReference type="GO" id="GO:0046872">
    <property type="term" value="F:metal ion binding"/>
    <property type="evidence" value="ECO:0007669"/>
    <property type="project" value="UniProtKB-KW"/>
</dbReference>
<keyword evidence="1" id="KW-0479">Metal-binding</keyword>
<sequence>MSDTEKLLKDLIKIDSSTMEGANRAVAFCENWLTERGLPVRKLENNGFHMLVSEIGSGDKTIVLNGHVDVVKGKEEQFSPYIKERKMYGRGSADMKAGVAAMMEAAAQAQKHELHSRIQLQIVSDEETGGLNGTKFLTEQGYLGDFVICGEPTELGIGVQSKGVLQLDIETKGKPAHGSRPWEGQNAIKKAYQLYEEILKLPFAAETEPPMYNNPSINLAKIEGGTVYNKVPEHCKMSIDIRYLPKQSVDDIIKQIKEAADAKVDVHIINDPVKTQADDPYVEALAASVKERTQLERANIFGQHGSSDGQFFTKYNKPAVEFGPFGHNWHGDNELVYLDTVHAYQDILLDFVLQFSKVEERAVQNK</sequence>
<evidence type="ECO:0000259" key="3">
    <source>
        <dbReference type="Pfam" id="PF07687"/>
    </source>
</evidence>
<keyword evidence="5" id="KW-1185">Reference proteome</keyword>
<dbReference type="Pfam" id="PF07687">
    <property type="entry name" value="M20_dimer"/>
    <property type="match status" value="1"/>
</dbReference>
<name>A0A1G8QCL5_9BACI</name>
<dbReference type="OrthoDB" id="9792335at2"/>
<dbReference type="Proteomes" id="UP000199017">
    <property type="component" value="Unassembled WGS sequence"/>
</dbReference>
<dbReference type="RefSeq" id="WP_091587753.1">
    <property type="nucleotide sequence ID" value="NZ_FNDU01000019.1"/>
</dbReference>
<dbReference type="SUPFAM" id="SSF53187">
    <property type="entry name" value="Zn-dependent exopeptidases"/>
    <property type="match status" value="1"/>
</dbReference>
<dbReference type="Pfam" id="PF01546">
    <property type="entry name" value="Peptidase_M20"/>
    <property type="match status" value="1"/>
</dbReference>
<proteinExistence type="predicted"/>
<organism evidence="4 5">
    <name type="scientific">Alteribacillus bidgolensis</name>
    <dbReference type="NCBI Taxonomy" id="930129"/>
    <lineage>
        <taxon>Bacteria</taxon>
        <taxon>Bacillati</taxon>
        <taxon>Bacillota</taxon>
        <taxon>Bacilli</taxon>
        <taxon>Bacillales</taxon>
        <taxon>Bacillaceae</taxon>
        <taxon>Alteribacillus</taxon>
    </lineage>
</organism>
<dbReference type="EMBL" id="FNDU01000019">
    <property type="protein sequence ID" value="SDJ02549.1"/>
    <property type="molecule type" value="Genomic_DNA"/>
</dbReference>
<dbReference type="Gene3D" id="3.30.70.360">
    <property type="match status" value="1"/>
</dbReference>
<keyword evidence="2" id="KW-0378">Hydrolase</keyword>
<dbReference type="InterPro" id="IPR011650">
    <property type="entry name" value="Peptidase_M20_dimer"/>
</dbReference>
<protein>
    <submittedName>
        <fullName evidence="4">Succinyl-diaminopimelate desuccinylase</fullName>
    </submittedName>
</protein>
<dbReference type="InterPro" id="IPR002933">
    <property type="entry name" value="Peptidase_M20"/>
</dbReference>
<feature type="domain" description="Peptidase M20 dimerisation" evidence="3">
    <location>
        <begin position="161"/>
        <end position="263"/>
    </location>
</feature>